<dbReference type="AlphaFoldDB" id="A0A542ZUS0"/>
<keyword evidence="1" id="KW-0805">Transcription regulation</keyword>
<evidence type="ECO:0000256" key="1">
    <source>
        <dbReference type="ARBA" id="ARBA00023015"/>
    </source>
</evidence>
<evidence type="ECO:0000256" key="2">
    <source>
        <dbReference type="ARBA" id="ARBA00023125"/>
    </source>
</evidence>
<gene>
    <name evidence="5" type="ORF">FB461_0490</name>
</gene>
<organism evidence="5 6">
    <name type="scientific">Rarobacter faecitabidus</name>
    <dbReference type="NCBI Taxonomy" id="13243"/>
    <lineage>
        <taxon>Bacteria</taxon>
        <taxon>Bacillati</taxon>
        <taxon>Actinomycetota</taxon>
        <taxon>Actinomycetes</taxon>
        <taxon>Micrococcales</taxon>
        <taxon>Rarobacteraceae</taxon>
        <taxon>Rarobacter</taxon>
    </lineage>
</organism>
<dbReference type="Gene3D" id="1.10.10.10">
    <property type="entry name" value="Winged helix-like DNA-binding domain superfamily/Winged helix DNA-binding domain"/>
    <property type="match status" value="1"/>
</dbReference>
<keyword evidence="3" id="KW-0804">Transcription</keyword>
<name>A0A542ZUS0_RARFA</name>
<keyword evidence="6" id="KW-1185">Reference proteome</keyword>
<sequence>MLLDALSGGSLSFSAARRSVPGISDAVLSDRLAELTDAGLVHRQVDPGPPLSVEYSLTTAGEKLIPVLSQLGRWAAENLNA</sequence>
<evidence type="ECO:0000259" key="4">
    <source>
        <dbReference type="PROSITE" id="PS51118"/>
    </source>
</evidence>
<proteinExistence type="predicted"/>
<dbReference type="OrthoDB" id="9800966at2"/>
<dbReference type="PANTHER" id="PTHR33204">
    <property type="entry name" value="TRANSCRIPTIONAL REGULATOR, MARR FAMILY"/>
    <property type="match status" value="1"/>
</dbReference>
<dbReference type="PROSITE" id="PS51118">
    <property type="entry name" value="HTH_HXLR"/>
    <property type="match status" value="1"/>
</dbReference>
<dbReference type="EMBL" id="VFOS01000001">
    <property type="protein sequence ID" value="TQL64006.1"/>
    <property type="molecule type" value="Genomic_DNA"/>
</dbReference>
<dbReference type="GO" id="GO:0003677">
    <property type="term" value="F:DNA binding"/>
    <property type="evidence" value="ECO:0007669"/>
    <property type="project" value="UniProtKB-KW"/>
</dbReference>
<reference evidence="5 6" key="1">
    <citation type="submission" date="2019-06" db="EMBL/GenBank/DDBJ databases">
        <title>Sequencing the genomes of 1000 actinobacteria strains.</title>
        <authorList>
            <person name="Klenk H.-P."/>
        </authorList>
    </citation>
    <scope>NUCLEOTIDE SEQUENCE [LARGE SCALE GENOMIC DNA]</scope>
    <source>
        <strain evidence="5 6">DSM 4813</strain>
    </source>
</reference>
<accession>A0A542ZUS0</accession>
<dbReference type="SUPFAM" id="SSF46785">
    <property type="entry name" value="Winged helix' DNA-binding domain"/>
    <property type="match status" value="1"/>
</dbReference>
<keyword evidence="2" id="KW-0238">DNA-binding</keyword>
<evidence type="ECO:0000256" key="3">
    <source>
        <dbReference type="ARBA" id="ARBA00023163"/>
    </source>
</evidence>
<feature type="domain" description="HTH hxlR-type" evidence="4">
    <location>
        <begin position="1"/>
        <end position="81"/>
    </location>
</feature>
<dbReference type="PANTHER" id="PTHR33204:SF37">
    <property type="entry name" value="HTH-TYPE TRANSCRIPTIONAL REGULATOR YODB"/>
    <property type="match status" value="1"/>
</dbReference>
<dbReference type="Proteomes" id="UP000315389">
    <property type="component" value="Unassembled WGS sequence"/>
</dbReference>
<comment type="caution">
    <text evidence="5">The sequence shown here is derived from an EMBL/GenBank/DDBJ whole genome shotgun (WGS) entry which is preliminary data.</text>
</comment>
<dbReference type="InterPro" id="IPR036388">
    <property type="entry name" value="WH-like_DNA-bd_sf"/>
</dbReference>
<dbReference type="InterPro" id="IPR036390">
    <property type="entry name" value="WH_DNA-bd_sf"/>
</dbReference>
<evidence type="ECO:0000313" key="5">
    <source>
        <dbReference type="EMBL" id="TQL64006.1"/>
    </source>
</evidence>
<protein>
    <submittedName>
        <fullName evidence="5">HxlR family transcriptional regulator</fullName>
    </submittedName>
</protein>
<dbReference type="Pfam" id="PF01638">
    <property type="entry name" value="HxlR"/>
    <property type="match status" value="1"/>
</dbReference>
<dbReference type="InterPro" id="IPR002577">
    <property type="entry name" value="HTH_HxlR"/>
</dbReference>
<evidence type="ECO:0000313" key="6">
    <source>
        <dbReference type="Proteomes" id="UP000315389"/>
    </source>
</evidence>